<dbReference type="EMBL" id="JAAATY010000008">
    <property type="protein sequence ID" value="NRN65898.1"/>
    <property type="molecule type" value="Genomic_DNA"/>
</dbReference>
<dbReference type="Proteomes" id="UP000763557">
    <property type="component" value="Unassembled WGS sequence"/>
</dbReference>
<proteinExistence type="predicted"/>
<comment type="caution">
    <text evidence="1">The sequence shown here is derived from an EMBL/GenBank/DDBJ whole genome shotgun (WGS) entry which is preliminary data.</text>
</comment>
<sequence length="273" mass="30620">MPLTTSPPDGGITTVDDTTGWLPVTPVYRDQPGLTFPGEPCPARGLAIIPSVDACTRRYTGGWTVVHTQSGLHMALTSVPLVYAREYAALLAATGVDWTARPAELTDAARRTASMVLRVRDRVLEAWDAGAPAWWSRHSWRHVCPAWLVDTNEALGEQYQFDAWPELVAWLDIHHGDPWYRVEDISREPDATWRLTCAAPLCDHHEWKSEQPAVLGDADDDRAGGWYEIRHPDRATTAQAARDRGWTRHDRTHWLCPDCTRQHAPNPNADYGC</sequence>
<organism evidence="1 2">
    <name type="scientific">Kibdelosporangium persicum</name>
    <dbReference type="NCBI Taxonomy" id="2698649"/>
    <lineage>
        <taxon>Bacteria</taxon>
        <taxon>Bacillati</taxon>
        <taxon>Actinomycetota</taxon>
        <taxon>Actinomycetes</taxon>
        <taxon>Pseudonocardiales</taxon>
        <taxon>Pseudonocardiaceae</taxon>
        <taxon>Kibdelosporangium</taxon>
    </lineage>
</organism>
<evidence type="ECO:0000313" key="1">
    <source>
        <dbReference type="EMBL" id="NRN65898.1"/>
    </source>
</evidence>
<accession>A0ABX2F3Y4</accession>
<name>A0ABX2F3Y4_9PSEU</name>
<reference evidence="1 2" key="1">
    <citation type="submission" date="2020-01" db="EMBL/GenBank/DDBJ databases">
        <title>Kibdelosporangium persica a novel Actinomycetes from a hot desert in Iran.</title>
        <authorList>
            <person name="Safaei N."/>
            <person name="Zaburannyi N."/>
            <person name="Mueller R."/>
            <person name="Wink J."/>
        </authorList>
    </citation>
    <scope>NUCLEOTIDE SEQUENCE [LARGE SCALE GENOMIC DNA]</scope>
    <source>
        <strain evidence="1 2">4NS15</strain>
    </source>
</reference>
<keyword evidence="2" id="KW-1185">Reference proteome</keyword>
<dbReference type="RefSeq" id="WP_173130893.1">
    <property type="nucleotide sequence ID" value="NZ_CBCSGW010000058.1"/>
</dbReference>
<gene>
    <name evidence="1" type="ORF">GC106_31140</name>
</gene>
<evidence type="ECO:0000313" key="2">
    <source>
        <dbReference type="Proteomes" id="UP000763557"/>
    </source>
</evidence>
<protein>
    <submittedName>
        <fullName evidence="1">Uncharacterized protein</fullName>
    </submittedName>
</protein>